<dbReference type="AlphaFoldDB" id="A0A829HSC8"/>
<reference evidence="1 2" key="1">
    <citation type="journal article" date="2013" name="Genome Announc.">
        <title>Genome Sequence of an Epidemic Isolate of Mycobacterium abscessus subsp. bolletii from Rio de Janeiro, Brazil.</title>
        <authorList>
            <person name="Davidson R.M."/>
            <person name="Reynolds P.R."/>
            <person name="Farias-Hesson E."/>
            <person name="Duarte R.S."/>
            <person name="Jackson M."/>
            <person name="Strong M."/>
        </authorList>
    </citation>
    <scope>NUCLEOTIDE SEQUENCE [LARGE SCALE GENOMIC DNA]</scope>
    <source>
        <strain evidence="1 2">CRM-0020</strain>
    </source>
</reference>
<evidence type="ECO:0000313" key="1">
    <source>
        <dbReference type="EMBL" id="EPQ21543.1"/>
    </source>
</evidence>
<evidence type="ECO:0000313" key="2">
    <source>
        <dbReference type="Proteomes" id="UP000014969"/>
    </source>
</evidence>
<sequence length="73" mass="7993">MSGQLEPLSYWASGARVVIGLHVNKLHLPEVVCLHQSGLTCAENELSEKVIETAVHRPHSVKPARDFGIGEIH</sequence>
<protein>
    <submittedName>
        <fullName evidence="1">Uncharacterized protein</fullName>
    </submittedName>
</protein>
<proteinExistence type="predicted"/>
<name>A0A829HSC8_9MYCO</name>
<dbReference type="Proteomes" id="UP000014969">
    <property type="component" value="Unassembled WGS sequence"/>
</dbReference>
<accession>A0A829HSC8</accession>
<dbReference type="EMBL" id="ATFQ01000031">
    <property type="protein sequence ID" value="EPQ21543.1"/>
    <property type="molecule type" value="Genomic_DNA"/>
</dbReference>
<comment type="caution">
    <text evidence="1">The sequence shown here is derived from an EMBL/GenBank/DDBJ whole genome shotgun (WGS) entry which is preliminary data.</text>
</comment>
<organism evidence="1 2">
    <name type="scientific">Mycobacteroides abscessus subsp. bolletii CRM-0020</name>
    <dbReference type="NCBI Taxonomy" id="1306401"/>
    <lineage>
        <taxon>Bacteria</taxon>
        <taxon>Bacillati</taxon>
        <taxon>Actinomycetota</taxon>
        <taxon>Actinomycetes</taxon>
        <taxon>Mycobacteriales</taxon>
        <taxon>Mycobacteriaceae</taxon>
        <taxon>Mycobacteroides</taxon>
        <taxon>Mycobacteroides abscessus</taxon>
    </lineage>
</organism>
<gene>
    <name evidence="1" type="ORF">J108_20685</name>
</gene>